<evidence type="ECO:0000259" key="6">
    <source>
        <dbReference type="Pfam" id="PF02589"/>
    </source>
</evidence>
<comment type="similarity">
    <text evidence="5">Belongs to the LutB/YkgF family.</text>
</comment>
<evidence type="ECO:0000256" key="1">
    <source>
        <dbReference type="ARBA" id="ARBA00022448"/>
    </source>
</evidence>
<keyword evidence="5" id="KW-0479">Metal-binding</keyword>
<dbReference type="Gene3D" id="3.40.50.10420">
    <property type="entry name" value="NagB/RpiA/CoA transferase-like"/>
    <property type="match status" value="1"/>
</dbReference>
<dbReference type="Pfam" id="PF13183">
    <property type="entry name" value="Fer4_8"/>
    <property type="match status" value="1"/>
</dbReference>
<proteinExistence type="inferred from homology"/>
<dbReference type="Gene3D" id="1.10.1060.10">
    <property type="entry name" value="Alpha-helical ferredoxin"/>
    <property type="match status" value="1"/>
</dbReference>
<dbReference type="InterPro" id="IPR024569">
    <property type="entry name" value="LutB_C"/>
</dbReference>
<evidence type="ECO:0000259" key="7">
    <source>
        <dbReference type="Pfam" id="PF11870"/>
    </source>
</evidence>
<feature type="domain" description="4Fe-4S ferredoxin-type" evidence="8">
    <location>
        <begin position="310"/>
        <end position="377"/>
    </location>
</feature>
<keyword evidence="5" id="KW-0411">Iron-sulfur</keyword>
<dbReference type="PANTHER" id="PTHR47153:SF2">
    <property type="entry name" value="LACTATE UTILIZATION PROTEIN B"/>
    <property type="match status" value="1"/>
</dbReference>
<dbReference type="RefSeq" id="WP_066393878.1">
    <property type="nucleotide sequence ID" value="NZ_JAGIKZ010000002.1"/>
</dbReference>
<dbReference type="NCBIfam" id="TIGR00273">
    <property type="entry name" value="LutB/LldF family L-lactate oxidation iron-sulfur protein"/>
    <property type="match status" value="1"/>
</dbReference>
<keyword evidence="1 5" id="KW-0813">Transport</keyword>
<feature type="domain" description="LUD" evidence="6">
    <location>
        <begin position="70"/>
        <end position="295"/>
    </location>
</feature>
<evidence type="ECO:0000256" key="2">
    <source>
        <dbReference type="ARBA" id="ARBA00022485"/>
    </source>
</evidence>
<keyword evidence="10" id="KW-1185">Reference proteome</keyword>
<name>A0ABS4RCZ6_9BACI</name>
<organism evidence="9 10">
    <name type="scientific">Cytobacillus eiseniae</name>
    <dbReference type="NCBI Taxonomy" id="762947"/>
    <lineage>
        <taxon>Bacteria</taxon>
        <taxon>Bacillati</taxon>
        <taxon>Bacillota</taxon>
        <taxon>Bacilli</taxon>
        <taxon>Bacillales</taxon>
        <taxon>Bacillaceae</taxon>
        <taxon>Cytobacillus</taxon>
    </lineage>
</organism>
<evidence type="ECO:0000259" key="8">
    <source>
        <dbReference type="Pfam" id="PF13183"/>
    </source>
</evidence>
<dbReference type="SUPFAM" id="SSF46548">
    <property type="entry name" value="alpha-helical ferredoxin"/>
    <property type="match status" value="1"/>
</dbReference>
<evidence type="ECO:0000313" key="10">
    <source>
        <dbReference type="Proteomes" id="UP001519293"/>
    </source>
</evidence>
<feature type="binding site" evidence="5">
    <location>
        <position position="313"/>
    </location>
    <ligand>
        <name>[4Fe-4S] cluster</name>
        <dbReference type="ChEBI" id="CHEBI:49883"/>
        <label>1</label>
    </ligand>
</feature>
<reference evidence="9 10" key="1">
    <citation type="submission" date="2021-03" db="EMBL/GenBank/DDBJ databases">
        <title>Genomic Encyclopedia of Type Strains, Phase IV (KMG-IV): sequencing the most valuable type-strain genomes for metagenomic binning, comparative biology and taxonomic classification.</title>
        <authorList>
            <person name="Goeker M."/>
        </authorList>
    </citation>
    <scope>NUCLEOTIDE SEQUENCE [LARGE SCALE GENOMIC DNA]</scope>
    <source>
        <strain evidence="9 10">DSM 26675</strain>
    </source>
</reference>
<dbReference type="InterPro" id="IPR022825">
    <property type="entry name" value="LutB"/>
</dbReference>
<evidence type="ECO:0000313" key="9">
    <source>
        <dbReference type="EMBL" id="MBP2240255.1"/>
    </source>
</evidence>
<dbReference type="HAMAP" id="MF_02103">
    <property type="entry name" value="LutB"/>
    <property type="match status" value="1"/>
</dbReference>
<dbReference type="Pfam" id="PF11870">
    <property type="entry name" value="LutB_C"/>
    <property type="match status" value="1"/>
</dbReference>
<accession>A0ABS4RCZ6</accession>
<sequence>MAMKIGTSKFKQRINDGIDNSFMRGAVSAAQDGMGMKRKLAMDELEDWEDWRSHGEEIRKHVLEHLDSYLEQLSDNIADLGGHVFFAETKEEANDYIRTVVQQKKAKKIVKSKSMVTEEINLNAVLEEAGCEVIETDLGEYILQVDDQDRPSHIVVPALHKNKEQIRDVFTEKLGYSKTSKPEELAWHAREKLRNEYLTADIGITGCNFAIAETGSFCLVTNEGNADLVTALPKVQITVMGMERIVPTFEEMEVLVSLLTRSAVGQKLTSYITVLTGPREELDVDGPEEFHLVIVDNGRSNILGGEFQSILQCIRCAACVNVCPVYRHVGGHSYGSIYSGPIGAILSPLLGGYDEYKELPYASTLCGACTEVCPVKIPLHQLLHKHREIIVEKEGKAPISEKLAMKAFGLGAASPTLYKLGSKIAPSAMQPFVVKGVISTGPGPLKEWTKIREFPSPNKERFRDWFKNRRREEEI</sequence>
<evidence type="ECO:0000256" key="3">
    <source>
        <dbReference type="ARBA" id="ARBA00022737"/>
    </source>
</evidence>
<dbReference type="SUPFAM" id="SSF100950">
    <property type="entry name" value="NagB/RpiA/CoA transferase-like"/>
    <property type="match status" value="1"/>
</dbReference>
<dbReference type="InterPro" id="IPR009051">
    <property type="entry name" value="Helical_ferredxn"/>
</dbReference>
<dbReference type="InterPro" id="IPR004452">
    <property type="entry name" value="LutB/LldF"/>
</dbReference>
<keyword evidence="3 5" id="KW-0677">Repeat</keyword>
<dbReference type="InterPro" id="IPR037171">
    <property type="entry name" value="NagB/RpiA_transferase-like"/>
</dbReference>
<feature type="binding site" evidence="5">
    <location>
        <position position="369"/>
    </location>
    <ligand>
        <name>[4Fe-4S] cluster</name>
        <dbReference type="ChEBI" id="CHEBI:49883"/>
        <label>2</label>
    </ligand>
</feature>
<evidence type="ECO:0000256" key="4">
    <source>
        <dbReference type="ARBA" id="ARBA00022982"/>
    </source>
</evidence>
<dbReference type="Proteomes" id="UP001519293">
    <property type="component" value="Unassembled WGS sequence"/>
</dbReference>
<feature type="binding site" evidence="5">
    <location>
        <position position="373"/>
    </location>
    <ligand>
        <name>[4Fe-4S] cluster</name>
        <dbReference type="ChEBI" id="CHEBI:49883"/>
        <label>1</label>
    </ligand>
</feature>
<comment type="caution">
    <text evidence="9">The sequence shown here is derived from an EMBL/GenBank/DDBJ whole genome shotgun (WGS) entry which is preliminary data.</text>
</comment>
<comment type="function">
    <text evidence="5">Is involved in L-lactate degradation and allows cells to grow with lactate as the sole carbon source. Has probably a role as an electron transporter during oxidation of L-lactate.</text>
</comment>
<protein>
    <recommendedName>
        <fullName evidence="5">Lactate utilization protein B</fullName>
    </recommendedName>
</protein>
<feature type="binding site" evidence="5">
    <location>
        <position position="323"/>
    </location>
    <ligand>
        <name>[4Fe-4S] cluster</name>
        <dbReference type="ChEBI" id="CHEBI:49883"/>
        <label>2</label>
    </ligand>
</feature>
<feature type="domain" description="Lactate utilization protein B C-terminal" evidence="7">
    <location>
        <begin position="385"/>
        <end position="469"/>
    </location>
</feature>
<dbReference type="InterPro" id="IPR003741">
    <property type="entry name" value="LUD_dom"/>
</dbReference>
<keyword evidence="4 5" id="KW-0249">Electron transport</keyword>
<dbReference type="PANTHER" id="PTHR47153">
    <property type="entry name" value="LACTATE UTILIZATION PROTEIN B"/>
    <property type="match status" value="1"/>
</dbReference>
<dbReference type="EMBL" id="JAGIKZ010000002">
    <property type="protein sequence ID" value="MBP2240255.1"/>
    <property type="molecule type" value="Genomic_DNA"/>
</dbReference>
<dbReference type="InterPro" id="IPR017896">
    <property type="entry name" value="4Fe4S_Fe-S-bd"/>
</dbReference>
<gene>
    <name evidence="5" type="primary">lutB</name>
    <name evidence="9" type="ORF">J2Z40_000808</name>
</gene>
<evidence type="ECO:0000256" key="5">
    <source>
        <dbReference type="HAMAP-Rule" id="MF_02103"/>
    </source>
</evidence>
<keyword evidence="2 5" id="KW-0004">4Fe-4S</keyword>
<keyword evidence="5" id="KW-0408">Iron</keyword>
<feature type="binding site" evidence="5">
    <location>
        <position position="319"/>
    </location>
    <ligand>
        <name>[4Fe-4S] cluster</name>
        <dbReference type="ChEBI" id="CHEBI:49883"/>
        <label>1</label>
    </ligand>
</feature>
<dbReference type="InterPro" id="IPR024185">
    <property type="entry name" value="FTHF_cligase-like_sf"/>
</dbReference>
<dbReference type="Pfam" id="PF02589">
    <property type="entry name" value="LUD_dom"/>
    <property type="match status" value="1"/>
</dbReference>
<feature type="binding site" evidence="5">
    <location>
        <position position="316"/>
    </location>
    <ligand>
        <name>[4Fe-4S] cluster</name>
        <dbReference type="ChEBI" id="CHEBI:49883"/>
        <label>1</label>
    </ligand>
</feature>
<feature type="binding site" evidence="5">
    <location>
        <position position="366"/>
    </location>
    <ligand>
        <name>[4Fe-4S] cluster</name>
        <dbReference type="ChEBI" id="CHEBI:49883"/>
        <label>2</label>
    </ligand>
</feature>